<dbReference type="GO" id="GO:0008360">
    <property type="term" value="P:regulation of cell shape"/>
    <property type="evidence" value="ECO:0007669"/>
    <property type="project" value="UniProtKB-UniRule"/>
</dbReference>
<dbReference type="InterPro" id="IPR005490">
    <property type="entry name" value="LD_TPept_cat_dom"/>
</dbReference>
<sequence length="186" mass="20174">MIRALARLFSALTLAVLICGLLVVVPFRPYPGLPELELPPTQSQPLTGPVSRILVEKSARRMQVFEGDRLMRVYRIRLGFSPQGDKLQEGDGRTPEGVFRIDRRNAGSAYHLSLGLDYPQPEDRARAAAQGVSPGGDIFLHGQPNQLPEGLTLGHDWTAGCIALADAEIAELFAATPIGAVVEIRP</sequence>
<dbReference type="AlphaFoldDB" id="A0A2A4CP96"/>
<evidence type="ECO:0000256" key="3">
    <source>
        <dbReference type="ARBA" id="ARBA00022679"/>
    </source>
</evidence>
<dbReference type="CDD" id="cd16913">
    <property type="entry name" value="YkuD_like"/>
    <property type="match status" value="1"/>
</dbReference>
<evidence type="ECO:0000256" key="6">
    <source>
        <dbReference type="ARBA" id="ARBA00023316"/>
    </source>
</evidence>
<keyword evidence="3" id="KW-0808">Transferase</keyword>
<dbReference type="GO" id="GO:0016740">
    <property type="term" value="F:transferase activity"/>
    <property type="evidence" value="ECO:0007669"/>
    <property type="project" value="UniProtKB-KW"/>
</dbReference>
<feature type="active site" description="Proton donor/acceptor" evidence="7">
    <location>
        <position position="141"/>
    </location>
</feature>
<keyword evidence="10" id="KW-1185">Reference proteome</keyword>
<dbReference type="PROSITE" id="PS52029">
    <property type="entry name" value="LD_TPASE"/>
    <property type="match status" value="1"/>
</dbReference>
<dbReference type="Proteomes" id="UP000243507">
    <property type="component" value="Unassembled WGS sequence"/>
</dbReference>
<dbReference type="SUPFAM" id="SSF141523">
    <property type="entry name" value="L,D-transpeptidase catalytic domain-like"/>
    <property type="match status" value="1"/>
</dbReference>
<organism evidence="9 10">
    <name type="scientific">Pseudothioclava arenosa</name>
    <dbReference type="NCBI Taxonomy" id="1795308"/>
    <lineage>
        <taxon>Bacteria</taxon>
        <taxon>Pseudomonadati</taxon>
        <taxon>Pseudomonadota</taxon>
        <taxon>Alphaproteobacteria</taxon>
        <taxon>Rhodobacterales</taxon>
        <taxon>Paracoccaceae</taxon>
        <taxon>Pseudothioclava</taxon>
    </lineage>
</organism>
<evidence type="ECO:0000259" key="8">
    <source>
        <dbReference type="PROSITE" id="PS52029"/>
    </source>
</evidence>
<dbReference type="GO" id="GO:0004180">
    <property type="term" value="F:carboxypeptidase activity"/>
    <property type="evidence" value="ECO:0007669"/>
    <property type="project" value="UniProtKB-ARBA"/>
</dbReference>
<dbReference type="GO" id="GO:0071555">
    <property type="term" value="P:cell wall organization"/>
    <property type="evidence" value="ECO:0007669"/>
    <property type="project" value="UniProtKB-UniRule"/>
</dbReference>
<dbReference type="GO" id="GO:0009252">
    <property type="term" value="P:peptidoglycan biosynthetic process"/>
    <property type="evidence" value="ECO:0007669"/>
    <property type="project" value="UniProtKB-UniPathway"/>
</dbReference>
<accession>A0A2A4CP96</accession>
<comment type="caution">
    <text evidence="9">The sequence shown here is derived from an EMBL/GenBank/DDBJ whole genome shotgun (WGS) entry which is preliminary data.</text>
</comment>
<dbReference type="InterPro" id="IPR038063">
    <property type="entry name" value="Transpep_catalytic_dom"/>
</dbReference>
<keyword evidence="5 7" id="KW-0573">Peptidoglycan synthesis</keyword>
<evidence type="ECO:0000256" key="7">
    <source>
        <dbReference type="PROSITE-ProRule" id="PRU01373"/>
    </source>
</evidence>
<evidence type="ECO:0000313" key="9">
    <source>
        <dbReference type="EMBL" id="PCD76297.1"/>
    </source>
</evidence>
<dbReference type="RefSeq" id="WP_096433333.1">
    <property type="nucleotide sequence ID" value="NZ_NTJD01000006.1"/>
</dbReference>
<feature type="domain" description="L,D-TPase catalytic" evidence="8">
    <location>
        <begin position="51"/>
        <end position="185"/>
    </location>
</feature>
<evidence type="ECO:0000256" key="2">
    <source>
        <dbReference type="ARBA" id="ARBA00005992"/>
    </source>
</evidence>
<keyword evidence="4 7" id="KW-0133">Cell shape</keyword>
<feature type="active site" description="Nucleophile" evidence="7">
    <location>
        <position position="161"/>
    </location>
</feature>
<evidence type="ECO:0000256" key="5">
    <source>
        <dbReference type="ARBA" id="ARBA00022984"/>
    </source>
</evidence>
<dbReference type="EMBL" id="NTJD01000006">
    <property type="protein sequence ID" value="PCD76297.1"/>
    <property type="molecule type" value="Genomic_DNA"/>
</dbReference>
<gene>
    <name evidence="9" type="ORF">CLN94_08880</name>
</gene>
<reference evidence="9 10" key="1">
    <citation type="submission" date="2017-09" db="EMBL/GenBank/DDBJ databases">
        <title>A multilocus sequence analysis scheme for characterization of bacteria in the genus Thioclava.</title>
        <authorList>
            <person name="Liu Y."/>
            <person name="Shao Z."/>
        </authorList>
    </citation>
    <scope>NUCLEOTIDE SEQUENCE [LARGE SCALE GENOMIC DNA]</scope>
    <source>
        <strain evidence="9 10">CAU 1312</strain>
    </source>
</reference>
<comment type="pathway">
    <text evidence="1 7">Cell wall biogenesis; peptidoglycan biosynthesis.</text>
</comment>
<evidence type="ECO:0000313" key="10">
    <source>
        <dbReference type="Proteomes" id="UP000243507"/>
    </source>
</evidence>
<dbReference type="Gene3D" id="2.40.440.10">
    <property type="entry name" value="L,D-transpeptidase catalytic domain-like"/>
    <property type="match status" value="1"/>
</dbReference>
<evidence type="ECO:0000256" key="4">
    <source>
        <dbReference type="ARBA" id="ARBA00022960"/>
    </source>
</evidence>
<name>A0A2A4CP96_9RHOB</name>
<protein>
    <recommendedName>
        <fullName evidence="8">L,D-TPase catalytic domain-containing protein</fullName>
    </recommendedName>
</protein>
<comment type="similarity">
    <text evidence="2">Belongs to the YkuD family.</text>
</comment>
<dbReference type="OrthoDB" id="9809748at2"/>
<dbReference type="PANTHER" id="PTHR36699">
    <property type="entry name" value="LD-TRANSPEPTIDASE"/>
    <property type="match status" value="1"/>
</dbReference>
<dbReference type="PANTHER" id="PTHR36699:SF1">
    <property type="entry name" value="L,D-TRANSPEPTIDASE YAFK-RELATED"/>
    <property type="match status" value="1"/>
</dbReference>
<keyword evidence="6 7" id="KW-0961">Cell wall biogenesis/degradation</keyword>
<dbReference type="UniPathway" id="UPA00219"/>
<evidence type="ECO:0000256" key="1">
    <source>
        <dbReference type="ARBA" id="ARBA00004752"/>
    </source>
</evidence>
<dbReference type="Pfam" id="PF03734">
    <property type="entry name" value="YkuD"/>
    <property type="match status" value="1"/>
</dbReference>
<proteinExistence type="inferred from homology"/>